<gene>
    <name evidence="1" type="ORF">L3Q82_015613</name>
</gene>
<evidence type="ECO:0000313" key="2">
    <source>
        <dbReference type="Proteomes" id="UP000831701"/>
    </source>
</evidence>
<proteinExistence type="predicted"/>
<dbReference type="EMBL" id="CM041549">
    <property type="protein sequence ID" value="KAI3357145.1"/>
    <property type="molecule type" value="Genomic_DNA"/>
</dbReference>
<name>A0ACB8VNT8_9TELE</name>
<accession>A0ACB8VNT8</accession>
<reference evidence="1" key="1">
    <citation type="submission" date="2022-04" db="EMBL/GenBank/DDBJ databases">
        <title>Jade perch genome.</title>
        <authorList>
            <person name="Chao B."/>
        </authorList>
    </citation>
    <scope>NUCLEOTIDE SEQUENCE</scope>
    <source>
        <strain evidence="1">CB-2022</strain>
    </source>
</reference>
<keyword evidence="2" id="KW-1185">Reference proteome</keyword>
<protein>
    <submittedName>
        <fullName evidence="1">Uncharacterized protein</fullName>
    </submittedName>
</protein>
<evidence type="ECO:0000313" key="1">
    <source>
        <dbReference type="EMBL" id="KAI3357145.1"/>
    </source>
</evidence>
<comment type="caution">
    <text evidence="1">The sequence shown here is derived from an EMBL/GenBank/DDBJ whole genome shotgun (WGS) entry which is preliminary data.</text>
</comment>
<organism evidence="1 2">
    <name type="scientific">Scortum barcoo</name>
    <name type="common">barcoo grunter</name>
    <dbReference type="NCBI Taxonomy" id="214431"/>
    <lineage>
        <taxon>Eukaryota</taxon>
        <taxon>Metazoa</taxon>
        <taxon>Chordata</taxon>
        <taxon>Craniata</taxon>
        <taxon>Vertebrata</taxon>
        <taxon>Euteleostomi</taxon>
        <taxon>Actinopterygii</taxon>
        <taxon>Neopterygii</taxon>
        <taxon>Teleostei</taxon>
        <taxon>Neoteleostei</taxon>
        <taxon>Acanthomorphata</taxon>
        <taxon>Eupercaria</taxon>
        <taxon>Centrarchiformes</taxon>
        <taxon>Terapontoidei</taxon>
        <taxon>Terapontidae</taxon>
        <taxon>Scortum</taxon>
    </lineage>
</organism>
<sequence>MSGCHYPSPPPPEQDRRYQHKVSLVVRYFMIPCNICLILLATSTLGFAVLLFLNNYKPPHFTPAQPPDGKSTVVSPCSPSLTADVLGVYLRIMTLDSGSLPLKWAAVCVLCQIWLLRFLFPCCWYGRHVARCFIYLLLSSSCLAGCRGMLCGFGAVCERDPTDPAKAECVCKRGDCPSFVAPVCGSDSSTYTNECELEKAQCKAQRRIKVLRKGPCSLRDPCTEVTCSYGSTCVQSSDGLSTKCMCPLGCEGKPEQTVCGSDGKDYRNECELHQHACKNQKNIRVQYQGHCDPCKDNENSLNTMCRVEVLTRQPLIFGLPESCPPGNEPLCASDGQTYSSECAMTATGIQKGIKLRKIHAGRCRRLEECKEDCLFNSVCLVEQLNAHCSCDPIECDGTYKPVCGKDGQTYTNDCVRRKAECLSRTLIPIKHPGPCDLSIPSPCLDKVCDHGAVCVVKNNEPVCECPEACPQTSDPVCGSDGHSYGSPCEMRAMGCALQRAIHIQHKGPCGEACANCSFGAICDAQSGQCVCPSECVESHQPVCGSDGMTYTSECELHVRACNEQLDLRVVSQGECKTCGGTVCAWGARCVQNKCECPQCLGEAFSVVCGSDGTTYNNECELRMSSCMQKRRIDVAKPGSCDEDCGSGGSGSGVESCEQDRCRIFGGSWDEDAEEDRCVCDFTCQSVPHNPVCGTDGKNYSNECELKKARCEKQEHLLIHNQGPCAAISATSLPELTAPQHCSLSVYGCCSDNVTAALGVGLAGCPSTCQCNVYGSYKGTCDPATGQCSCKPGVGGPKCDRCEPGFWNFRGIVTENMSGCTPCKCDSTGSVRDDCEQMSGLCSCKTGVKGMKCNVCPDGSKMGMNGCDKGPEAPTSCEELICSFGAFCIEVNGQAHCECPSPDCDVKNKTKEDSVSVAYREITCVPISPLSISVTVEQVCGSDGVTYADQCQLRTIACRQDKDITVQHFGQCTGAGTCAKAMDFMYSEVVAPTASLRHNRVLEMPAASSVGKRSASCVGLAMSHCQVSNILRWKNVHSAHRSLGTDQMKQNQTFSSLLSHSSIPCFLPFPLPETISEPADRPTPNPLATTPSSTAAATITTTAPFHPNMVWVMPPPRTAETETTEQPPATTPYSTITHNHTRANHHPIHTQPQPPQSTTTSSRNKPTTYTASFEGSGSGEPSGDDPTEEDEDEDEGSGMPTEASGAEEPVGKSLLFHFITHNALRGPTVASTTVPPDERSSCDNTEFGCCPDGKTPSSTPEGANCPSTMRFSGFLHLDQVEGQEIFYTPEMEDPKSELFGETARSIESALNELFKKSEVHKDFMSVRVRNLAPSNTILAFVEAHFKPDTRYTVEDIEGSLLKQLKASKETSIAVKKPEDENIRFTNYGLSSIPFFTTTTTTTASVTTAAPTTTTTTTTTTTRLPSTTPYITRRPYHGRRTTTTAAPVTTPRPTTTTAAVTRTSLPPATTIAHVRGKPHHKPCSSHPCLHGGTCEDEDNDFSCKCPAGRGGSVCEKVIKYFIPSFGGQSYLAFQTMSAYHTVRIAMEFRASEMTGILLYNGQDGKKDFISLALVNGKVELRFNTGSGTGTVVSKVQINQGRWHQLVVTRKRRSGMLSVDNEPHIEGESPRGTDGLNLDTDLFIGGVPEEMKNDVRERTAVATGLVGCIRLLDVNNRVLNLQENGGDSLYGSGVGECGNNPCQPNPCKNGAACQVKEAEMFHCKCSKGFWGPTCADVHDPCEPNRCHPLSQCQALPEGGYKCECPMGREGRHCEKVAERTGAYMPLFNGDSYLELKGLHLYGHDLRQKVSMTVVLMANDSNGLIFYNGQKSDGKGDFISLSLNDGILEFRYDLGKGPATIRSKEPIQLHVWNEIDLERSNRKGEIRVNNKDPVRGEAPNLHVDLNLKESFFVGGAPDYSRLSRVAALTEGFKGTIQMITLMGTPILREENALRSSNVAMFQNHPCSQEPCNNGGRCNPKLDSFECTCLIGFSGGRCQNTIYEKSAGETEAIAFDGRTFIEYHNAVTKSPESLENPSDQSEKALLVNKFELSIRTEATQGLVLWSGKGVERSDYIALAIVDGHVQMTYDLGSKPVVLRSSVRVNTNSWIRIKASRALRDGSLQVGNEAAVTGSSPLAATQLDTDGALWLGGLDELAVARRLPKAYSTGFVGCIKDVVVDGVELHLVEDALNSPKILHCSAAK</sequence>
<dbReference type="Proteomes" id="UP000831701">
    <property type="component" value="Chromosome 19"/>
</dbReference>